<keyword evidence="7" id="KW-0902">Two-component regulatory system</keyword>
<organism evidence="12 13">
    <name type="scientific">Hydrogenispora ethanolica</name>
    <dbReference type="NCBI Taxonomy" id="1082276"/>
    <lineage>
        <taxon>Bacteria</taxon>
        <taxon>Bacillati</taxon>
        <taxon>Bacillota</taxon>
        <taxon>Hydrogenispora</taxon>
    </lineage>
</organism>
<dbReference type="Pfam" id="PF06580">
    <property type="entry name" value="His_kinase"/>
    <property type="match status" value="1"/>
</dbReference>
<reference evidence="12 13" key="1">
    <citation type="submission" date="2019-03" db="EMBL/GenBank/DDBJ databases">
        <title>Genomic Encyclopedia of Type Strains, Phase IV (KMG-IV): sequencing the most valuable type-strain genomes for metagenomic binning, comparative biology and taxonomic classification.</title>
        <authorList>
            <person name="Goeker M."/>
        </authorList>
    </citation>
    <scope>NUCLEOTIDE SEQUENCE [LARGE SCALE GENOMIC DNA]</scope>
    <source>
        <strain evidence="12 13">LX-B</strain>
    </source>
</reference>
<evidence type="ECO:0000256" key="7">
    <source>
        <dbReference type="ARBA" id="ARBA00023012"/>
    </source>
</evidence>
<gene>
    <name evidence="12" type="ORF">EDC14_101382</name>
</gene>
<keyword evidence="13" id="KW-1185">Reference proteome</keyword>
<dbReference type="GO" id="GO:0000155">
    <property type="term" value="F:phosphorelay sensor kinase activity"/>
    <property type="evidence" value="ECO:0007669"/>
    <property type="project" value="InterPro"/>
</dbReference>
<dbReference type="InterPro" id="IPR050640">
    <property type="entry name" value="Bact_2-comp_sensor_kinase"/>
</dbReference>
<keyword evidence="9" id="KW-1133">Transmembrane helix</keyword>
<feature type="compositionally biased region" description="Basic and acidic residues" evidence="8">
    <location>
        <begin position="583"/>
        <end position="592"/>
    </location>
</feature>
<dbReference type="GO" id="GO:0016020">
    <property type="term" value="C:membrane"/>
    <property type="evidence" value="ECO:0007669"/>
    <property type="project" value="UniProtKB-SubCell"/>
</dbReference>
<comment type="caution">
    <text evidence="12">The sequence shown here is derived from an EMBL/GenBank/DDBJ whole genome shotgun (WGS) entry which is preliminary data.</text>
</comment>
<dbReference type="InterPro" id="IPR003660">
    <property type="entry name" value="HAMP_dom"/>
</dbReference>
<evidence type="ECO:0000256" key="8">
    <source>
        <dbReference type="SAM" id="MobiDB-lite"/>
    </source>
</evidence>
<dbReference type="EC" id="2.7.13.3" evidence="3"/>
<comment type="subcellular location">
    <subcellularLocation>
        <location evidence="2">Membrane</location>
    </subcellularLocation>
</comment>
<dbReference type="InterPro" id="IPR005467">
    <property type="entry name" value="His_kinase_dom"/>
</dbReference>
<feature type="domain" description="HAMP" evidence="11">
    <location>
        <begin position="317"/>
        <end position="370"/>
    </location>
</feature>
<evidence type="ECO:0000256" key="1">
    <source>
        <dbReference type="ARBA" id="ARBA00000085"/>
    </source>
</evidence>
<evidence type="ECO:0000313" key="13">
    <source>
        <dbReference type="Proteomes" id="UP000295008"/>
    </source>
</evidence>
<dbReference type="AlphaFoldDB" id="A0A4R1RQ71"/>
<evidence type="ECO:0000256" key="2">
    <source>
        <dbReference type="ARBA" id="ARBA00004370"/>
    </source>
</evidence>
<dbReference type="RefSeq" id="WP_207930743.1">
    <property type="nucleotide sequence ID" value="NZ_SLUN01000013.1"/>
</dbReference>
<keyword evidence="5" id="KW-0808">Transferase</keyword>
<sequence>MWTLFSALRQFKIRNRLVILLLVALLVSTGSVIVISRMVAQSLLQNYLADYVESTQNEIAASVGMIVDEIHLLAARLTVNNGIYHLFNRERQLSFAARSRRLRQLLDGLLVHKEIVGAIYIVNRENRIYEYVPAGPMIQRPDLLDIHQVRSSALPIWGSVKKDTAGDAYIVFGRKFDNFYTGEALGELFIYIRQSAFHEMYRKMVPEGGFSFIIADDQRVISHPDPAQIGKVYFDTSLFHTDRPFSYKNSRYRGERVIVAIRQFDDHLKRLGIHWKIVSVISERRLFRAIARINRLVLLIGSAILLAAILAAVYFAFQITRSVARLRDKLEAFGKGGPPPAAGGGPARDEIAVLEESYDKMVLRIQDLIHKNNLEKEKQRELELTALQAQINPHFIYNTLDAIGWIAKLKRQPEIEKLVIALATFFRISLHKGDKFITVEEEIQLVQSFVTIEQMRFPGKLAADYRIDPAIRSLPILKIILQPLVENAIKHGIHPKDGPGRIEVKGYRDGDAIVFEVTDDGVGFTADFHSRSAAARNKYGGYGLRNVNERIRLEYGPGYGVSLQSEPGRGTTVTVRVGAPQDPAREEETAGS</sequence>
<evidence type="ECO:0000256" key="9">
    <source>
        <dbReference type="SAM" id="Phobius"/>
    </source>
</evidence>
<proteinExistence type="predicted"/>
<dbReference type="InterPro" id="IPR036890">
    <property type="entry name" value="HATPase_C_sf"/>
</dbReference>
<dbReference type="PANTHER" id="PTHR34220:SF7">
    <property type="entry name" value="SENSOR HISTIDINE KINASE YPDA"/>
    <property type="match status" value="1"/>
</dbReference>
<protein>
    <recommendedName>
        <fullName evidence="3">histidine kinase</fullName>
        <ecNumber evidence="3">2.7.13.3</ecNumber>
    </recommendedName>
</protein>
<evidence type="ECO:0000259" key="11">
    <source>
        <dbReference type="PROSITE" id="PS50885"/>
    </source>
</evidence>
<dbReference type="InterPro" id="IPR010559">
    <property type="entry name" value="Sig_transdc_His_kin_internal"/>
</dbReference>
<keyword evidence="4" id="KW-0597">Phosphoprotein</keyword>
<evidence type="ECO:0000256" key="6">
    <source>
        <dbReference type="ARBA" id="ARBA00022777"/>
    </source>
</evidence>
<dbReference type="EMBL" id="SLUN01000013">
    <property type="protein sequence ID" value="TCL68541.1"/>
    <property type="molecule type" value="Genomic_DNA"/>
</dbReference>
<dbReference type="SUPFAM" id="SSF55874">
    <property type="entry name" value="ATPase domain of HSP90 chaperone/DNA topoisomerase II/histidine kinase"/>
    <property type="match status" value="1"/>
</dbReference>
<dbReference type="Gene3D" id="6.10.340.10">
    <property type="match status" value="1"/>
</dbReference>
<evidence type="ECO:0000256" key="5">
    <source>
        <dbReference type="ARBA" id="ARBA00022679"/>
    </source>
</evidence>
<evidence type="ECO:0000259" key="10">
    <source>
        <dbReference type="PROSITE" id="PS50109"/>
    </source>
</evidence>
<evidence type="ECO:0000313" key="12">
    <source>
        <dbReference type="EMBL" id="TCL68541.1"/>
    </source>
</evidence>
<dbReference type="PROSITE" id="PS50885">
    <property type="entry name" value="HAMP"/>
    <property type="match status" value="1"/>
</dbReference>
<dbReference type="Proteomes" id="UP000295008">
    <property type="component" value="Unassembled WGS sequence"/>
</dbReference>
<keyword evidence="9" id="KW-0472">Membrane</keyword>
<feature type="domain" description="Histidine kinase" evidence="10">
    <location>
        <begin position="477"/>
        <end position="581"/>
    </location>
</feature>
<name>A0A4R1RQ71_HYDET</name>
<evidence type="ECO:0000256" key="3">
    <source>
        <dbReference type="ARBA" id="ARBA00012438"/>
    </source>
</evidence>
<feature type="region of interest" description="Disordered" evidence="8">
    <location>
        <begin position="567"/>
        <end position="592"/>
    </location>
</feature>
<keyword evidence="9" id="KW-0812">Transmembrane</keyword>
<dbReference type="PROSITE" id="PS50109">
    <property type="entry name" value="HIS_KIN"/>
    <property type="match status" value="1"/>
</dbReference>
<dbReference type="Gene3D" id="3.30.565.10">
    <property type="entry name" value="Histidine kinase-like ATPase, C-terminal domain"/>
    <property type="match status" value="1"/>
</dbReference>
<dbReference type="PANTHER" id="PTHR34220">
    <property type="entry name" value="SENSOR HISTIDINE KINASE YPDA"/>
    <property type="match status" value="1"/>
</dbReference>
<keyword evidence="6 12" id="KW-0418">Kinase</keyword>
<dbReference type="Pfam" id="PF02518">
    <property type="entry name" value="HATPase_c"/>
    <property type="match status" value="1"/>
</dbReference>
<accession>A0A4R1RQ71</accession>
<feature type="transmembrane region" description="Helical" evidence="9">
    <location>
        <begin position="296"/>
        <end position="317"/>
    </location>
</feature>
<comment type="catalytic activity">
    <reaction evidence="1">
        <text>ATP + protein L-histidine = ADP + protein N-phospho-L-histidine.</text>
        <dbReference type="EC" id="2.7.13.3"/>
    </reaction>
</comment>
<dbReference type="InterPro" id="IPR003594">
    <property type="entry name" value="HATPase_dom"/>
</dbReference>
<evidence type="ECO:0000256" key="4">
    <source>
        <dbReference type="ARBA" id="ARBA00022553"/>
    </source>
</evidence>
<dbReference type="SMART" id="SM00387">
    <property type="entry name" value="HATPase_c"/>
    <property type="match status" value="1"/>
</dbReference>